<sequence>MLKKIWFIGIILAIASSVCHAEYKAYDIDGKYRAVFGGVPIYEAELGAGSGKHRSYSYTDENSLIIYTATYQIGKTNFTNATLAKAIKNYVHGQSLAVGGSVLSYMQKTINGNQSAIFEIQYKMQGVIINKYAVVSYKNGHFYQWAIQELPVHSKLDGNHIFNTHLKSFLVH</sequence>
<keyword evidence="1" id="KW-0732">Signal</keyword>
<proteinExistence type="predicted"/>
<dbReference type="Proteomes" id="UP000185999">
    <property type="component" value="Unassembled WGS sequence"/>
</dbReference>
<dbReference type="STRING" id="619304.SAMN05421760_105277"/>
<evidence type="ECO:0000256" key="1">
    <source>
        <dbReference type="SAM" id="SignalP"/>
    </source>
</evidence>
<dbReference type="AlphaFoldDB" id="A0A1N7M909"/>
<evidence type="ECO:0000313" key="3">
    <source>
        <dbReference type="Proteomes" id="UP000185999"/>
    </source>
</evidence>
<organism evidence="2 3">
    <name type="scientific">Neptunomonas antarctica</name>
    <dbReference type="NCBI Taxonomy" id="619304"/>
    <lineage>
        <taxon>Bacteria</taxon>
        <taxon>Pseudomonadati</taxon>
        <taxon>Pseudomonadota</taxon>
        <taxon>Gammaproteobacteria</taxon>
        <taxon>Oceanospirillales</taxon>
        <taxon>Oceanospirillaceae</taxon>
        <taxon>Neptunomonas</taxon>
    </lineage>
</organism>
<dbReference type="EMBL" id="FTOE01000005">
    <property type="protein sequence ID" value="SIS82564.1"/>
    <property type="molecule type" value="Genomic_DNA"/>
</dbReference>
<name>A0A1N7M909_9GAMM</name>
<evidence type="ECO:0000313" key="2">
    <source>
        <dbReference type="EMBL" id="SIS82564.1"/>
    </source>
</evidence>
<protein>
    <submittedName>
        <fullName evidence="2">Uncharacterized protein</fullName>
    </submittedName>
</protein>
<gene>
    <name evidence="2" type="ORF">SAMN05421760_105277</name>
</gene>
<accession>A0A1N7M909</accession>
<feature type="signal peptide" evidence="1">
    <location>
        <begin position="1"/>
        <end position="21"/>
    </location>
</feature>
<feature type="chain" id="PRO_5009943448" evidence="1">
    <location>
        <begin position="22"/>
        <end position="172"/>
    </location>
</feature>
<keyword evidence="3" id="KW-1185">Reference proteome</keyword>
<dbReference type="RefSeq" id="WP_054340302.1">
    <property type="nucleotide sequence ID" value="NZ_FTOE01000005.1"/>
</dbReference>
<reference evidence="3" key="1">
    <citation type="submission" date="2017-01" db="EMBL/GenBank/DDBJ databases">
        <authorList>
            <person name="Varghese N."/>
            <person name="Submissions S."/>
        </authorList>
    </citation>
    <scope>NUCLEOTIDE SEQUENCE [LARGE SCALE GENOMIC DNA]</scope>
    <source>
        <strain evidence="3">DSM 22306</strain>
    </source>
</reference>